<dbReference type="SUPFAM" id="SSF52833">
    <property type="entry name" value="Thioredoxin-like"/>
    <property type="match status" value="1"/>
</dbReference>
<accession>A0AAD9PP26</accession>
<evidence type="ECO:0000313" key="1">
    <source>
        <dbReference type="EMBL" id="KAK2197942.1"/>
    </source>
</evidence>
<dbReference type="Proteomes" id="UP001214638">
    <property type="component" value="Unassembled WGS sequence"/>
</dbReference>
<protein>
    <submittedName>
        <fullName evidence="1">Thioredoxin-like superfamily</fullName>
    </submittedName>
</protein>
<gene>
    <name evidence="1" type="ORF">BdWA1_000945</name>
</gene>
<proteinExistence type="predicted"/>
<keyword evidence="2" id="KW-1185">Reference proteome</keyword>
<dbReference type="AlphaFoldDB" id="A0AAD9PP26"/>
<reference evidence="1" key="1">
    <citation type="journal article" date="2023" name="Nat. Microbiol.">
        <title>Babesia duncani multi-omics identifies virulence factors and drug targets.</title>
        <authorList>
            <person name="Singh P."/>
            <person name="Lonardi S."/>
            <person name="Liang Q."/>
            <person name="Vydyam P."/>
            <person name="Khabirova E."/>
            <person name="Fang T."/>
            <person name="Gihaz S."/>
            <person name="Thekkiniath J."/>
            <person name="Munshi M."/>
            <person name="Abel S."/>
            <person name="Ciampossin L."/>
            <person name="Batugedara G."/>
            <person name="Gupta M."/>
            <person name="Lu X.M."/>
            <person name="Lenz T."/>
            <person name="Chakravarty S."/>
            <person name="Cornillot E."/>
            <person name="Hu Y."/>
            <person name="Ma W."/>
            <person name="Gonzalez L.M."/>
            <person name="Sanchez S."/>
            <person name="Estrada K."/>
            <person name="Sanchez-Flores A."/>
            <person name="Montero E."/>
            <person name="Harb O.S."/>
            <person name="Le Roch K.G."/>
            <person name="Mamoun C.B."/>
        </authorList>
    </citation>
    <scope>NUCLEOTIDE SEQUENCE</scope>
    <source>
        <strain evidence="1">WA1</strain>
    </source>
</reference>
<dbReference type="KEGG" id="bdw:94335243"/>
<dbReference type="EMBL" id="JALLKP010000001">
    <property type="protein sequence ID" value="KAK2197942.1"/>
    <property type="molecule type" value="Genomic_DNA"/>
</dbReference>
<dbReference type="InterPro" id="IPR036249">
    <property type="entry name" value="Thioredoxin-like_sf"/>
</dbReference>
<sequence length="112" mass="12603">MASGYVYLTYFSSSLHLEERFSTLAFAGNVCNFSFTQRYWWNHLCRLRVQEASAAGFVALPCPISALVKHEHIGMPQIGGNFSLVDQHGNTKTLEDFKGKHLLIYFGISSIL</sequence>
<dbReference type="Gene3D" id="3.40.30.10">
    <property type="entry name" value="Glutaredoxin"/>
    <property type="match status" value="1"/>
</dbReference>
<evidence type="ECO:0000313" key="2">
    <source>
        <dbReference type="Proteomes" id="UP001214638"/>
    </source>
</evidence>
<dbReference type="GeneID" id="94335243"/>
<organism evidence="1 2">
    <name type="scientific">Babesia duncani</name>
    <dbReference type="NCBI Taxonomy" id="323732"/>
    <lineage>
        <taxon>Eukaryota</taxon>
        <taxon>Sar</taxon>
        <taxon>Alveolata</taxon>
        <taxon>Apicomplexa</taxon>
        <taxon>Aconoidasida</taxon>
        <taxon>Piroplasmida</taxon>
        <taxon>Babesiidae</taxon>
        <taxon>Babesia</taxon>
    </lineage>
</organism>
<name>A0AAD9PP26_9APIC</name>
<comment type="caution">
    <text evidence="1">The sequence shown here is derived from an EMBL/GenBank/DDBJ whole genome shotgun (WGS) entry which is preliminary data.</text>
</comment>
<dbReference type="RefSeq" id="XP_067804784.1">
    <property type="nucleotide sequence ID" value="XM_067945993.1"/>
</dbReference>